<proteinExistence type="predicted"/>
<reference evidence="2" key="1">
    <citation type="submission" date="2022-12" db="EMBL/GenBank/DDBJ databases">
        <title>Draft genome assemblies for two species of Escallonia (Escalloniales).</title>
        <authorList>
            <person name="Chanderbali A."/>
            <person name="Dervinis C."/>
            <person name="Anghel I."/>
            <person name="Soltis D."/>
            <person name="Soltis P."/>
            <person name="Zapata F."/>
        </authorList>
    </citation>
    <scope>NUCLEOTIDE SEQUENCE</scope>
    <source>
        <strain evidence="2">UCBG64.0493</strain>
        <tissue evidence="2">Leaf</tissue>
    </source>
</reference>
<feature type="domain" description="MATH" evidence="1">
    <location>
        <begin position="170"/>
        <end position="303"/>
    </location>
</feature>
<dbReference type="InterPro" id="IPR002083">
    <property type="entry name" value="MATH/TRAF_dom"/>
</dbReference>
<feature type="domain" description="MATH" evidence="1">
    <location>
        <begin position="16"/>
        <end position="150"/>
    </location>
</feature>
<protein>
    <recommendedName>
        <fullName evidence="1">MATH domain-containing protein</fullName>
    </recommendedName>
</protein>
<dbReference type="InterPro" id="IPR008974">
    <property type="entry name" value="TRAF-like"/>
</dbReference>
<dbReference type="AlphaFoldDB" id="A0AA89ABX0"/>
<dbReference type="SUPFAM" id="SSF49599">
    <property type="entry name" value="TRAF domain-like"/>
    <property type="match status" value="2"/>
</dbReference>
<dbReference type="SMART" id="SM00061">
    <property type="entry name" value="MATH"/>
    <property type="match status" value="2"/>
</dbReference>
<accession>A0AA89ABX0</accession>
<evidence type="ECO:0000259" key="1">
    <source>
        <dbReference type="PROSITE" id="PS50144"/>
    </source>
</evidence>
<dbReference type="EMBL" id="JAVXUP010004060">
    <property type="protein sequence ID" value="KAK2997658.1"/>
    <property type="molecule type" value="Genomic_DNA"/>
</dbReference>
<sequence>MLYLAGVVKTLQDVPSVQYQVKINNFSVLQSSKLEKYETGLFEACNHKWKLSFYPNGNTNRGGKDHLSLYLEIATKNLPRGWKVEVNMKLLVYDHKRDKFWAFQDAIGCTKRFHHAKTEWGLDKLLPLCTFNDADNGFLADDSCVFGVELFLVRDTGEGESMTLVKDFKQATHRWTIDNLLEKIDGKVHSEEFSVGGPRGDYKWCISVYLNGAASHAGGKFMSVNLHLDNCPKVPRGRVYAEYKLRIKPQFSGKEDYVKEGSLWFCCPFHCPRTRENSDAFIDYQTLANSFLSGDGRRLVVEAEIMNIGLVEGFK</sequence>
<name>A0AA89ABX0_9ASTE</name>
<comment type="caution">
    <text evidence="2">The sequence shown here is derived from an EMBL/GenBank/DDBJ whole genome shotgun (WGS) entry which is preliminary data.</text>
</comment>
<dbReference type="PANTHER" id="PTHR46162:SF40">
    <property type="entry name" value="TRAF-LIKE FAMILY PROTEIN"/>
    <property type="match status" value="1"/>
</dbReference>
<dbReference type="Proteomes" id="UP001188597">
    <property type="component" value="Unassembled WGS sequence"/>
</dbReference>
<evidence type="ECO:0000313" key="3">
    <source>
        <dbReference type="Proteomes" id="UP001188597"/>
    </source>
</evidence>
<keyword evidence="3" id="KW-1185">Reference proteome</keyword>
<organism evidence="2 3">
    <name type="scientific">Escallonia herrerae</name>
    <dbReference type="NCBI Taxonomy" id="1293975"/>
    <lineage>
        <taxon>Eukaryota</taxon>
        <taxon>Viridiplantae</taxon>
        <taxon>Streptophyta</taxon>
        <taxon>Embryophyta</taxon>
        <taxon>Tracheophyta</taxon>
        <taxon>Spermatophyta</taxon>
        <taxon>Magnoliopsida</taxon>
        <taxon>eudicotyledons</taxon>
        <taxon>Gunneridae</taxon>
        <taxon>Pentapetalae</taxon>
        <taxon>asterids</taxon>
        <taxon>campanulids</taxon>
        <taxon>Escalloniales</taxon>
        <taxon>Escalloniaceae</taxon>
        <taxon>Escallonia</taxon>
    </lineage>
</organism>
<dbReference type="PANTHER" id="PTHR46162">
    <property type="entry name" value="TRAF-LIKE FAMILY PROTEIN"/>
    <property type="match status" value="1"/>
</dbReference>
<dbReference type="Gene3D" id="2.60.210.10">
    <property type="entry name" value="Apoptosis, Tumor Necrosis Factor Receptor Associated Protein 2, Chain A"/>
    <property type="match status" value="2"/>
</dbReference>
<evidence type="ECO:0000313" key="2">
    <source>
        <dbReference type="EMBL" id="KAK2997658.1"/>
    </source>
</evidence>
<dbReference type="CDD" id="cd00121">
    <property type="entry name" value="MATH"/>
    <property type="match status" value="2"/>
</dbReference>
<dbReference type="Pfam" id="PF22486">
    <property type="entry name" value="MATH_2"/>
    <property type="match status" value="2"/>
</dbReference>
<gene>
    <name evidence="2" type="ORF">RJ639_025882</name>
</gene>
<dbReference type="PROSITE" id="PS50144">
    <property type="entry name" value="MATH"/>
    <property type="match status" value="2"/>
</dbReference>